<dbReference type="PROSITE" id="PS50943">
    <property type="entry name" value="HTH_CROC1"/>
    <property type="match status" value="1"/>
</dbReference>
<dbReference type="InterPro" id="IPR001387">
    <property type="entry name" value="Cro/C1-type_HTH"/>
</dbReference>
<evidence type="ECO:0000256" key="1">
    <source>
        <dbReference type="SAM" id="MobiDB-lite"/>
    </source>
</evidence>
<evidence type="ECO:0000259" key="2">
    <source>
        <dbReference type="PROSITE" id="PS50943"/>
    </source>
</evidence>
<gene>
    <name evidence="3" type="ORF">GCM10025875_17540</name>
</gene>
<keyword evidence="4" id="KW-1185">Reference proteome</keyword>
<feature type="region of interest" description="Disordered" evidence="1">
    <location>
        <begin position="1"/>
        <end position="49"/>
    </location>
</feature>
<reference evidence="3" key="1">
    <citation type="journal article" date="2014" name="Int. J. Syst. Evol. Microbiol.">
        <title>Complete genome sequence of Corynebacterium casei LMG S-19264T (=DSM 44701T), isolated from a smear-ripened cheese.</title>
        <authorList>
            <consortium name="US DOE Joint Genome Institute (JGI-PGF)"/>
            <person name="Walter F."/>
            <person name="Albersmeier A."/>
            <person name="Kalinowski J."/>
            <person name="Ruckert C."/>
        </authorList>
    </citation>
    <scope>NUCLEOTIDE SEQUENCE</scope>
    <source>
        <strain evidence="3">NBRC 112290</strain>
    </source>
</reference>
<evidence type="ECO:0000313" key="3">
    <source>
        <dbReference type="EMBL" id="GMA31762.1"/>
    </source>
</evidence>
<dbReference type="SUPFAM" id="SSF47413">
    <property type="entry name" value="lambda repressor-like DNA-binding domains"/>
    <property type="match status" value="1"/>
</dbReference>
<reference evidence="3" key="2">
    <citation type="submission" date="2023-02" db="EMBL/GenBank/DDBJ databases">
        <authorList>
            <person name="Sun Q."/>
            <person name="Mori K."/>
        </authorList>
    </citation>
    <scope>NUCLEOTIDE SEQUENCE</scope>
    <source>
        <strain evidence="3">NBRC 112290</strain>
    </source>
</reference>
<dbReference type="Gene3D" id="1.10.260.40">
    <property type="entry name" value="lambda repressor-like DNA-binding domains"/>
    <property type="match status" value="1"/>
</dbReference>
<dbReference type="SMART" id="SM00530">
    <property type="entry name" value="HTH_XRE"/>
    <property type="match status" value="1"/>
</dbReference>
<comment type="caution">
    <text evidence="3">The sequence shown here is derived from an EMBL/GenBank/DDBJ whole genome shotgun (WGS) entry which is preliminary data.</text>
</comment>
<feature type="compositionally biased region" description="Low complexity" evidence="1">
    <location>
        <begin position="22"/>
        <end position="36"/>
    </location>
</feature>
<proteinExistence type="predicted"/>
<accession>A0AA37XEN4</accession>
<evidence type="ECO:0000313" key="4">
    <source>
        <dbReference type="Proteomes" id="UP001157161"/>
    </source>
</evidence>
<dbReference type="CDD" id="cd00093">
    <property type="entry name" value="HTH_XRE"/>
    <property type="match status" value="1"/>
</dbReference>
<dbReference type="AlphaFoldDB" id="A0AA37XEN4"/>
<name>A0AA37XEN4_9MICO</name>
<dbReference type="EMBL" id="BSUM01000001">
    <property type="protein sequence ID" value="GMA31762.1"/>
    <property type="molecule type" value="Genomic_DNA"/>
</dbReference>
<protein>
    <recommendedName>
        <fullName evidence="2">HTH cro/C1-type domain-containing protein</fullName>
    </recommendedName>
</protein>
<dbReference type="Pfam" id="PF01381">
    <property type="entry name" value="HTH_3"/>
    <property type="match status" value="1"/>
</dbReference>
<feature type="domain" description="HTH cro/C1-type" evidence="2">
    <location>
        <begin position="86"/>
        <end position="141"/>
    </location>
</feature>
<sequence length="175" mass="18376">MDRTPDAPARLSPIPRPALLRAAGGTPSAAAATGSSQPRRTPVTRAGYRGGKVEAAPGAARLAVVETGPREGRAMILLRRELGDVLRDVRLAQSKTLREVSASARVSLGYLSEIERGQKEASSELLSSVCDALDVPLWGVLREVSDRIAIAEGEHIPDTVPADLEASVRPLAAAV</sequence>
<dbReference type="GO" id="GO:0003677">
    <property type="term" value="F:DNA binding"/>
    <property type="evidence" value="ECO:0007669"/>
    <property type="project" value="InterPro"/>
</dbReference>
<organism evidence="3 4">
    <name type="scientific">Litorihabitans aurantiacus</name>
    <dbReference type="NCBI Taxonomy" id="1930061"/>
    <lineage>
        <taxon>Bacteria</taxon>
        <taxon>Bacillati</taxon>
        <taxon>Actinomycetota</taxon>
        <taxon>Actinomycetes</taxon>
        <taxon>Micrococcales</taxon>
        <taxon>Beutenbergiaceae</taxon>
        <taxon>Litorihabitans</taxon>
    </lineage>
</organism>
<dbReference type="InterPro" id="IPR010982">
    <property type="entry name" value="Lambda_DNA-bd_dom_sf"/>
</dbReference>
<dbReference type="Proteomes" id="UP001157161">
    <property type="component" value="Unassembled WGS sequence"/>
</dbReference>